<feature type="transmembrane region" description="Helical" evidence="6">
    <location>
        <begin position="33"/>
        <end position="51"/>
    </location>
</feature>
<feature type="transmembrane region" description="Helical" evidence="6">
    <location>
        <begin position="63"/>
        <end position="85"/>
    </location>
</feature>
<dbReference type="EMBL" id="QFPO01000003">
    <property type="protein sequence ID" value="PZQ18812.1"/>
    <property type="molecule type" value="Genomic_DNA"/>
</dbReference>
<keyword evidence="4 6" id="KW-1133">Transmembrane helix</keyword>
<dbReference type="GO" id="GO:0016020">
    <property type="term" value="C:membrane"/>
    <property type="evidence" value="ECO:0007669"/>
    <property type="project" value="UniProtKB-SubCell"/>
</dbReference>
<dbReference type="Pfam" id="PF01594">
    <property type="entry name" value="AI-2E_transport"/>
    <property type="match status" value="1"/>
</dbReference>
<name>A0A2W5KP24_9GAMM</name>
<evidence type="ECO:0000256" key="2">
    <source>
        <dbReference type="ARBA" id="ARBA00009773"/>
    </source>
</evidence>
<dbReference type="PANTHER" id="PTHR21716:SF4">
    <property type="entry name" value="TRANSMEMBRANE PROTEIN 245"/>
    <property type="match status" value="1"/>
</dbReference>
<evidence type="ECO:0000256" key="4">
    <source>
        <dbReference type="ARBA" id="ARBA00022989"/>
    </source>
</evidence>
<dbReference type="PANTHER" id="PTHR21716">
    <property type="entry name" value="TRANSMEMBRANE PROTEIN"/>
    <property type="match status" value="1"/>
</dbReference>
<feature type="transmembrane region" description="Helical" evidence="6">
    <location>
        <begin position="212"/>
        <end position="233"/>
    </location>
</feature>
<comment type="similarity">
    <text evidence="2">Belongs to the autoinducer-2 exporter (AI-2E) (TC 2.A.86) family.</text>
</comment>
<proteinExistence type="inferred from homology"/>
<accession>A0A2W5KP24</accession>
<keyword evidence="5 6" id="KW-0472">Membrane</keyword>
<gene>
    <name evidence="7" type="ORF">DI564_04850</name>
</gene>
<keyword evidence="3 6" id="KW-0812">Transmembrane</keyword>
<comment type="subcellular location">
    <subcellularLocation>
        <location evidence="1">Membrane</location>
        <topology evidence="1">Multi-pass membrane protein</topology>
    </subcellularLocation>
</comment>
<protein>
    <submittedName>
        <fullName evidence="7">AI-2E family transporter</fullName>
    </submittedName>
</protein>
<feature type="transmembrane region" description="Helical" evidence="6">
    <location>
        <begin position="279"/>
        <end position="298"/>
    </location>
</feature>
<dbReference type="Proteomes" id="UP000249046">
    <property type="component" value="Unassembled WGS sequence"/>
</dbReference>
<feature type="transmembrane region" description="Helical" evidence="6">
    <location>
        <begin position="239"/>
        <end position="267"/>
    </location>
</feature>
<reference evidence="7 8" key="1">
    <citation type="submission" date="2017-08" db="EMBL/GenBank/DDBJ databases">
        <title>Infants hospitalized years apart are colonized by the same room-sourced microbial strains.</title>
        <authorList>
            <person name="Brooks B."/>
            <person name="Olm M.R."/>
            <person name="Firek B.A."/>
            <person name="Baker R."/>
            <person name="Thomas B.C."/>
            <person name="Morowitz M.J."/>
            <person name="Banfield J.F."/>
        </authorList>
    </citation>
    <scope>NUCLEOTIDE SEQUENCE [LARGE SCALE GENOMIC DNA]</scope>
    <source>
        <strain evidence="7">S2_005_003_R2_42</strain>
    </source>
</reference>
<evidence type="ECO:0000313" key="8">
    <source>
        <dbReference type="Proteomes" id="UP000249046"/>
    </source>
</evidence>
<dbReference type="InterPro" id="IPR002549">
    <property type="entry name" value="AI-2E-like"/>
</dbReference>
<sequence>MNTPFLQRAVFLLLLCAVTIAFALILLPFFGAVFWAVVLAVLFAPLHRWLLRRLPGRPNLAALLTLSLCLLIAILPLMAITASLIQETTLVYQRVQSGELNFGTYLQRIFSALPDWLMQPLERIGLGDVASLQDKLGSGAAQGSRFVATQAINIGQNTFQFIVGFGIMLYLLFFLLRDGRLLIARVVEAIPLEPAHKRQLIARMATVTRATVKGNVVVAIVQGTLGGLAFWFLGIQGALLWAVLMAFLSLLPAIGAGLVWAPVAIYFLATGDWAKGIGLAAYGVIVIGMVDNVLRPILVGKDTRMPDYVVLISTIGGMALMGINGFVIGPMIAALFMAVWGMFVGREDEDEDVDADAVPAAVVVVDVPPAADDPARAR</sequence>
<evidence type="ECO:0000256" key="5">
    <source>
        <dbReference type="ARBA" id="ARBA00023136"/>
    </source>
</evidence>
<evidence type="ECO:0000313" key="7">
    <source>
        <dbReference type="EMBL" id="PZQ18812.1"/>
    </source>
</evidence>
<evidence type="ECO:0000256" key="3">
    <source>
        <dbReference type="ARBA" id="ARBA00022692"/>
    </source>
</evidence>
<organism evidence="7 8">
    <name type="scientific">Rhodanobacter denitrificans</name>
    <dbReference type="NCBI Taxonomy" id="666685"/>
    <lineage>
        <taxon>Bacteria</taxon>
        <taxon>Pseudomonadati</taxon>
        <taxon>Pseudomonadota</taxon>
        <taxon>Gammaproteobacteria</taxon>
        <taxon>Lysobacterales</taxon>
        <taxon>Rhodanobacteraceae</taxon>
        <taxon>Rhodanobacter</taxon>
    </lineage>
</organism>
<feature type="transmembrane region" description="Helical" evidence="6">
    <location>
        <begin position="158"/>
        <end position="176"/>
    </location>
</feature>
<evidence type="ECO:0000256" key="1">
    <source>
        <dbReference type="ARBA" id="ARBA00004141"/>
    </source>
</evidence>
<evidence type="ECO:0000256" key="6">
    <source>
        <dbReference type="SAM" id="Phobius"/>
    </source>
</evidence>
<feature type="transmembrane region" description="Helical" evidence="6">
    <location>
        <begin position="310"/>
        <end position="336"/>
    </location>
</feature>
<comment type="caution">
    <text evidence="7">The sequence shown here is derived from an EMBL/GenBank/DDBJ whole genome shotgun (WGS) entry which is preliminary data.</text>
</comment>
<dbReference type="AlphaFoldDB" id="A0A2W5KP24"/>